<keyword evidence="3" id="KW-1185">Reference proteome</keyword>
<accession>A0ABT6Z515</accession>
<feature type="transmembrane region" description="Helical" evidence="1">
    <location>
        <begin position="144"/>
        <end position="167"/>
    </location>
</feature>
<sequence>MKTSKFESNKCIAVISIHGMGEQSPMDTLRGLVQSLKGDGVLLNQPDTVSKSYELRRYSYFEDLSKYDFYEYYWANLIQEKGIWNVIRWLKYLLCKKFSEVPKRLRIPYFFIWIAILVGIAYLGDLAYSISSVFEIDNACNLKFLGIESVKLIPFLFFIIILVSLLVTSKLNLYFGDVVNYTIPAKNNINEREAIRKKGITLFKSIIDRQNPNGSPYYDKVVVLAHSLGTIIAYDILKIIWAERHDKISLHDATELIKFDNLSREALKNQDVSQYQQLQDKLRDILLAQNIQKCWNVSDFITLGSPLSHASYLLVDSHNIFNERVTELEFPTSPPSPSVDSEGSFYYLSDNTQTSHEPDSPSYVLNHGALFALTKWTNIYFKQDFVGGAIDCFGKGIRNIELHPVGIKTRYVPFYAHTSYWDTNQAASVNLLKSILGLTTSRANQ</sequence>
<reference evidence="2 3" key="1">
    <citation type="submission" date="2023-05" db="EMBL/GenBank/DDBJ databases">
        <title>Novel species of genus Flectobacillus isolated from stream in China.</title>
        <authorList>
            <person name="Lu H."/>
        </authorList>
    </citation>
    <scope>NUCLEOTIDE SEQUENCE [LARGE SCALE GENOMIC DNA]</scope>
    <source>
        <strain evidence="2 3">LFS242W</strain>
    </source>
</reference>
<evidence type="ECO:0000313" key="3">
    <source>
        <dbReference type="Proteomes" id="UP001225761"/>
    </source>
</evidence>
<proteinExistence type="predicted"/>
<organism evidence="2 3">
    <name type="scientific">Flectobacillus rivi</name>
    <dbReference type="NCBI Taxonomy" id="2984209"/>
    <lineage>
        <taxon>Bacteria</taxon>
        <taxon>Pseudomonadati</taxon>
        <taxon>Bacteroidota</taxon>
        <taxon>Cytophagia</taxon>
        <taxon>Cytophagales</taxon>
        <taxon>Flectobacillaceae</taxon>
        <taxon>Flectobacillus</taxon>
    </lineage>
</organism>
<evidence type="ECO:0000313" key="2">
    <source>
        <dbReference type="EMBL" id="MDI9876197.1"/>
    </source>
</evidence>
<gene>
    <name evidence="2" type="ORF">QM481_16795</name>
</gene>
<keyword evidence="1" id="KW-0472">Membrane</keyword>
<keyword evidence="1" id="KW-1133">Transmembrane helix</keyword>
<evidence type="ECO:0000256" key="1">
    <source>
        <dbReference type="SAM" id="Phobius"/>
    </source>
</evidence>
<protein>
    <recommendedName>
        <fullName evidence="4">DUF676 domain-containing protein</fullName>
    </recommendedName>
</protein>
<dbReference type="RefSeq" id="WP_283382557.1">
    <property type="nucleotide sequence ID" value="NZ_JASHIE010000011.1"/>
</dbReference>
<dbReference type="Proteomes" id="UP001225761">
    <property type="component" value="Unassembled WGS sequence"/>
</dbReference>
<comment type="caution">
    <text evidence="2">The sequence shown here is derived from an EMBL/GenBank/DDBJ whole genome shotgun (WGS) entry which is preliminary data.</text>
</comment>
<evidence type="ECO:0008006" key="4">
    <source>
        <dbReference type="Google" id="ProtNLM"/>
    </source>
</evidence>
<keyword evidence="1" id="KW-0812">Transmembrane</keyword>
<name>A0ABT6Z515_9BACT</name>
<dbReference type="EMBL" id="JASHIE010000011">
    <property type="protein sequence ID" value="MDI9876197.1"/>
    <property type="molecule type" value="Genomic_DNA"/>
</dbReference>
<feature type="transmembrane region" description="Helical" evidence="1">
    <location>
        <begin position="107"/>
        <end position="124"/>
    </location>
</feature>